<dbReference type="Proteomes" id="UP001165679">
    <property type="component" value="Unassembled WGS sequence"/>
</dbReference>
<dbReference type="InterPro" id="IPR001753">
    <property type="entry name" value="Enoyl-CoA_hydra/iso"/>
</dbReference>
<keyword evidence="5" id="KW-1185">Reference proteome</keyword>
<evidence type="ECO:0000256" key="3">
    <source>
        <dbReference type="RuleBase" id="RU003707"/>
    </source>
</evidence>
<dbReference type="GO" id="GO:0016829">
    <property type="term" value="F:lyase activity"/>
    <property type="evidence" value="ECO:0007669"/>
    <property type="project" value="UniProtKB-KW"/>
</dbReference>
<proteinExistence type="inferred from homology"/>
<dbReference type="PANTHER" id="PTHR11941">
    <property type="entry name" value="ENOYL-COA HYDRATASE-RELATED"/>
    <property type="match status" value="1"/>
</dbReference>
<dbReference type="RefSeq" id="WP_264711816.1">
    <property type="nucleotide sequence ID" value="NZ_JAPDNT010000001.1"/>
</dbReference>
<reference evidence="4" key="1">
    <citation type="submission" date="2022-09" db="EMBL/GenBank/DDBJ databases">
        <title>Rhodovastum sp. nov. RN2-1 isolated from soil in Seongnam, South Korea.</title>
        <authorList>
            <person name="Le N.T."/>
        </authorList>
    </citation>
    <scope>NUCLEOTIDE SEQUENCE</scope>
    <source>
        <strain evidence="4">RN2-1</strain>
    </source>
</reference>
<organism evidence="4 5">
    <name type="scientific">Limobrevibacterium gyesilva</name>
    <dbReference type="NCBI Taxonomy" id="2991712"/>
    <lineage>
        <taxon>Bacteria</taxon>
        <taxon>Pseudomonadati</taxon>
        <taxon>Pseudomonadota</taxon>
        <taxon>Alphaproteobacteria</taxon>
        <taxon>Acetobacterales</taxon>
        <taxon>Acetobacteraceae</taxon>
        <taxon>Limobrevibacterium</taxon>
    </lineage>
</organism>
<dbReference type="InterPro" id="IPR018376">
    <property type="entry name" value="Enoyl-CoA_hyd/isom_CS"/>
</dbReference>
<evidence type="ECO:0000313" key="4">
    <source>
        <dbReference type="EMBL" id="MCW3473235.1"/>
    </source>
</evidence>
<dbReference type="InterPro" id="IPR029045">
    <property type="entry name" value="ClpP/crotonase-like_dom_sf"/>
</dbReference>
<accession>A0AA41YIS5</accession>
<evidence type="ECO:0000313" key="5">
    <source>
        <dbReference type="Proteomes" id="UP001165679"/>
    </source>
</evidence>
<keyword evidence="2" id="KW-0456">Lyase</keyword>
<dbReference type="AlphaFoldDB" id="A0AA41YIS5"/>
<dbReference type="Gene3D" id="3.90.226.10">
    <property type="entry name" value="2-enoyl-CoA Hydratase, Chain A, domain 1"/>
    <property type="match status" value="1"/>
</dbReference>
<dbReference type="PANTHER" id="PTHR11941:SF54">
    <property type="entry name" value="ENOYL-COA HYDRATASE, MITOCHONDRIAL"/>
    <property type="match status" value="1"/>
</dbReference>
<protein>
    <submittedName>
        <fullName evidence="4">Enoyl-CoA hydratase/isomerase family protein</fullName>
    </submittedName>
</protein>
<dbReference type="PROSITE" id="PS00166">
    <property type="entry name" value="ENOYL_COA_HYDRATASE"/>
    <property type="match status" value="1"/>
</dbReference>
<dbReference type="CDD" id="cd06558">
    <property type="entry name" value="crotonase-like"/>
    <property type="match status" value="1"/>
</dbReference>
<reference evidence="4" key="2">
    <citation type="submission" date="2022-10" db="EMBL/GenBank/DDBJ databases">
        <authorList>
            <person name="Trinh H.N."/>
        </authorList>
    </citation>
    <scope>NUCLEOTIDE SEQUENCE</scope>
    <source>
        <strain evidence="4">RN2-1</strain>
    </source>
</reference>
<comment type="caution">
    <text evidence="4">The sequence shown here is derived from an EMBL/GenBank/DDBJ whole genome shotgun (WGS) entry which is preliminary data.</text>
</comment>
<sequence length="262" mass="27922">MTLLVQDRDKAPGVLLLTLNRPERHNALGRPLLMELDQTLQQIASDEGVRCVVITGAGDRAFSAGADINEQTGFTPEHAYAHMRWGQDIFSRLERLAKPTIAAINGFALGGGLELALACDLRTASEAAQLGLPEVTLASLPGWGGTQRLPRLIGASQAKMIAMSGQRVQAERCLQLGLVNAVYPHAEHLTKTLDLAAQIASHTLDSLQAIKQVIDDGLVGSLAGGMEAEARAVARLWGTPAQKQAQKEFFSRRTGKAATSAS</sequence>
<dbReference type="EMBL" id="JAPDNT010000001">
    <property type="protein sequence ID" value="MCW3473235.1"/>
    <property type="molecule type" value="Genomic_DNA"/>
</dbReference>
<evidence type="ECO:0000256" key="1">
    <source>
        <dbReference type="ARBA" id="ARBA00005254"/>
    </source>
</evidence>
<name>A0AA41YIS5_9PROT</name>
<dbReference type="GO" id="GO:0006635">
    <property type="term" value="P:fatty acid beta-oxidation"/>
    <property type="evidence" value="ECO:0007669"/>
    <property type="project" value="TreeGrafter"/>
</dbReference>
<dbReference type="FunFam" id="3.90.226.10:FF:000009">
    <property type="entry name" value="Carnitinyl-CoA dehydratase"/>
    <property type="match status" value="1"/>
</dbReference>
<gene>
    <name evidence="4" type="ORF">OL599_01460</name>
</gene>
<comment type="similarity">
    <text evidence="1 3">Belongs to the enoyl-CoA hydratase/isomerase family.</text>
</comment>
<dbReference type="Pfam" id="PF00378">
    <property type="entry name" value="ECH_1"/>
    <property type="match status" value="1"/>
</dbReference>
<dbReference type="SUPFAM" id="SSF52096">
    <property type="entry name" value="ClpP/crotonase"/>
    <property type="match status" value="1"/>
</dbReference>
<evidence type="ECO:0000256" key="2">
    <source>
        <dbReference type="ARBA" id="ARBA00023239"/>
    </source>
</evidence>